<dbReference type="KEGG" id="apak:AP3564_15580"/>
<proteinExistence type="predicted"/>
<protein>
    <submittedName>
        <fullName evidence="1">Uncharacterized protein</fullName>
    </submittedName>
</protein>
<sequence length="76" mass="8756">MRGLIGDLKESSIPQDFCTIGGRRQISFKTGFPRLQANNQIRVLSEIFYLIQSVLIKQTAELEVHAVCYSIEWLER</sequence>
<reference evidence="1 2" key="1">
    <citation type="submission" date="2016-10" db="EMBL/GenBank/DDBJ databases">
        <title>The whole genome sequencing and assembly of Aeribacillus pallidus KCTC3564 strain.</title>
        <authorList>
            <person name="Lee Y.-J."/>
            <person name="Park M.-K."/>
            <person name="Yi H."/>
            <person name="Bahn Y.-S."/>
            <person name="Kim J.F."/>
            <person name="Lee D.-W."/>
        </authorList>
    </citation>
    <scope>NUCLEOTIDE SEQUENCE [LARGE SCALE GENOMIC DNA]</scope>
    <source>
        <strain evidence="1 2">KCTC3564</strain>
    </source>
</reference>
<name>A0A223E8J3_9BACI</name>
<gene>
    <name evidence="1" type="ORF">AP3564_15580</name>
</gene>
<dbReference type="AlphaFoldDB" id="A0A223E8J3"/>
<evidence type="ECO:0000313" key="2">
    <source>
        <dbReference type="Proteomes" id="UP000214606"/>
    </source>
</evidence>
<accession>A0A223E8J3</accession>
<dbReference type="EMBL" id="CP017703">
    <property type="protein sequence ID" value="ASS91445.1"/>
    <property type="molecule type" value="Genomic_DNA"/>
</dbReference>
<organism evidence="1 2">
    <name type="scientific">Aeribacillus pallidus</name>
    <dbReference type="NCBI Taxonomy" id="33936"/>
    <lineage>
        <taxon>Bacteria</taxon>
        <taxon>Bacillati</taxon>
        <taxon>Bacillota</taxon>
        <taxon>Bacilli</taxon>
        <taxon>Bacillales</taxon>
        <taxon>Bacillaceae</taxon>
        <taxon>Aeribacillus</taxon>
    </lineage>
</organism>
<evidence type="ECO:0000313" key="1">
    <source>
        <dbReference type="EMBL" id="ASS91445.1"/>
    </source>
</evidence>
<dbReference type="Proteomes" id="UP000214606">
    <property type="component" value="Chromosome"/>
</dbReference>